<proteinExistence type="predicted"/>
<dbReference type="Pfam" id="PF01541">
    <property type="entry name" value="GIY-YIG"/>
    <property type="match status" value="1"/>
</dbReference>
<dbReference type="Proteomes" id="UP000034543">
    <property type="component" value="Unassembled WGS sequence"/>
</dbReference>
<evidence type="ECO:0000313" key="2">
    <source>
        <dbReference type="EMBL" id="KKS83454.1"/>
    </source>
</evidence>
<evidence type="ECO:0000259" key="1">
    <source>
        <dbReference type="PROSITE" id="PS50164"/>
    </source>
</evidence>
<reference evidence="2 3" key="1">
    <citation type="journal article" date="2015" name="Nature">
        <title>rRNA introns, odd ribosomes, and small enigmatic genomes across a large radiation of phyla.</title>
        <authorList>
            <person name="Brown C.T."/>
            <person name="Hug L.A."/>
            <person name="Thomas B.C."/>
            <person name="Sharon I."/>
            <person name="Castelle C.J."/>
            <person name="Singh A."/>
            <person name="Wilkins M.J."/>
            <person name="Williams K.H."/>
            <person name="Banfield J.F."/>
        </authorList>
    </citation>
    <scope>NUCLEOTIDE SEQUENCE [LARGE SCALE GENOMIC DNA]</scope>
</reference>
<evidence type="ECO:0000313" key="3">
    <source>
        <dbReference type="Proteomes" id="UP000034543"/>
    </source>
</evidence>
<dbReference type="Gene3D" id="3.40.1440.10">
    <property type="entry name" value="GIY-YIG endonuclease"/>
    <property type="match status" value="1"/>
</dbReference>
<dbReference type="InterPro" id="IPR035901">
    <property type="entry name" value="GIY-YIG_endonuc_sf"/>
</dbReference>
<sequence length="85" mass="10322">MFTVYIIQNEQRKSYTGYTVDINKRLLRHNGELTSKNTSYTKRIGGYWRVIYREDYNTRKEALLRERFLKSGKGREWLKINIEGR</sequence>
<protein>
    <submittedName>
        <fullName evidence="2">GIY-YIG catalytic domain protein</fullName>
    </submittedName>
</protein>
<dbReference type="STRING" id="1618436.UV59_C0039G0007"/>
<dbReference type="PROSITE" id="PS50164">
    <property type="entry name" value="GIY_YIG"/>
    <property type="match status" value="1"/>
</dbReference>
<accession>A0A0G1CDG5</accession>
<comment type="caution">
    <text evidence="2">The sequence shown here is derived from an EMBL/GenBank/DDBJ whole genome shotgun (WGS) entry which is preliminary data.</text>
</comment>
<dbReference type="EMBL" id="LCFB01000039">
    <property type="protein sequence ID" value="KKS83454.1"/>
    <property type="molecule type" value="Genomic_DNA"/>
</dbReference>
<dbReference type="InterPro" id="IPR000305">
    <property type="entry name" value="GIY-YIG_endonuc"/>
</dbReference>
<gene>
    <name evidence="2" type="ORF">UV59_C0039G0007</name>
</gene>
<feature type="domain" description="GIY-YIG" evidence="1">
    <location>
        <begin position="1"/>
        <end position="79"/>
    </location>
</feature>
<name>A0A0G1CDG5_9BACT</name>
<dbReference type="SUPFAM" id="SSF82771">
    <property type="entry name" value="GIY-YIG endonuclease"/>
    <property type="match status" value="1"/>
</dbReference>
<organism evidence="2 3">
    <name type="scientific">Candidatus Gottesmanbacteria bacterium GW2011_GWA1_43_11</name>
    <dbReference type="NCBI Taxonomy" id="1618436"/>
    <lineage>
        <taxon>Bacteria</taxon>
        <taxon>Candidatus Gottesmaniibacteriota</taxon>
    </lineage>
</organism>
<dbReference type="AlphaFoldDB" id="A0A0G1CDG5"/>